<name>A0A5B7SMV3_9FLAO</name>
<organism evidence="2 3">
    <name type="scientific">Aggregatimonas sangjinii</name>
    <dbReference type="NCBI Taxonomy" id="2583587"/>
    <lineage>
        <taxon>Bacteria</taxon>
        <taxon>Pseudomonadati</taxon>
        <taxon>Bacteroidota</taxon>
        <taxon>Flavobacteriia</taxon>
        <taxon>Flavobacteriales</taxon>
        <taxon>Flavobacteriaceae</taxon>
        <taxon>Aggregatimonas</taxon>
    </lineage>
</organism>
<dbReference type="Pfam" id="PF00857">
    <property type="entry name" value="Isochorismatase"/>
    <property type="match status" value="1"/>
</dbReference>
<dbReference type="SUPFAM" id="SSF52499">
    <property type="entry name" value="Isochorismatase-like hydrolases"/>
    <property type="match status" value="1"/>
</dbReference>
<dbReference type="RefSeq" id="WP_138851814.1">
    <property type="nucleotide sequence ID" value="NZ_CP040710.1"/>
</dbReference>
<dbReference type="PANTHER" id="PTHR43559">
    <property type="entry name" value="HYDROLASE YCAC-RELATED"/>
    <property type="match status" value="1"/>
</dbReference>
<gene>
    <name evidence="2" type="ORF">FGM00_04800</name>
</gene>
<keyword evidence="3" id="KW-1185">Reference proteome</keyword>
<evidence type="ECO:0000259" key="1">
    <source>
        <dbReference type="Pfam" id="PF00857"/>
    </source>
</evidence>
<dbReference type="EMBL" id="CP040710">
    <property type="protein sequence ID" value="QCW99461.1"/>
    <property type="molecule type" value="Genomic_DNA"/>
</dbReference>
<reference evidence="2 3" key="1">
    <citation type="submission" date="2019-05" db="EMBL/GenBank/DDBJ databases">
        <title>Genome sequencing of F202Z8.</title>
        <authorList>
            <person name="Kwon Y.M."/>
        </authorList>
    </citation>
    <scope>NUCLEOTIDE SEQUENCE [LARGE SCALE GENOMIC DNA]</scope>
    <source>
        <strain evidence="2 3">F202Z8</strain>
    </source>
</reference>
<proteinExistence type="predicted"/>
<evidence type="ECO:0000313" key="3">
    <source>
        <dbReference type="Proteomes" id="UP000310017"/>
    </source>
</evidence>
<protein>
    <submittedName>
        <fullName evidence="2">Isochorismatase family protein</fullName>
    </submittedName>
</protein>
<dbReference type="InterPro" id="IPR000868">
    <property type="entry name" value="Isochorismatase-like_dom"/>
</dbReference>
<dbReference type="InterPro" id="IPR053152">
    <property type="entry name" value="Hydrolase_YcaC-like"/>
</dbReference>
<dbReference type="InterPro" id="IPR036380">
    <property type="entry name" value="Isochorismatase-like_sf"/>
</dbReference>
<dbReference type="Gene3D" id="3.40.50.850">
    <property type="entry name" value="Isochorismatase-like"/>
    <property type="match status" value="1"/>
</dbReference>
<dbReference type="KEGG" id="asag:FGM00_04800"/>
<dbReference type="Proteomes" id="UP000310017">
    <property type="component" value="Chromosome"/>
</dbReference>
<feature type="domain" description="Isochorismatase-like" evidence="1">
    <location>
        <begin position="18"/>
        <end position="168"/>
    </location>
</feature>
<dbReference type="OrthoDB" id="9789777at2"/>
<accession>A0A5B7SMV3</accession>
<sequence>MNELKNPFRTELTPDNCCFVMIDHQVGLSTFLTSIDPALLKNNILGHAKTAKAFDIPTILGTSWPQGPNGPTLPELIELFGGESVIDRPYVNFWNDETSKRAVKSTGRTKLVISGLATEVCVAFPAIAAVQEGYEVYAVIDASADWNPLVTEVTMKRLAMAGVVVTTWVAVLAELANNTQINGMHIANLLSEHMGQYSVAMSNYLGVAKNADMMKEQIGTPPLQAHL</sequence>
<dbReference type="AlphaFoldDB" id="A0A5B7SMV3"/>
<dbReference type="PANTHER" id="PTHR43559:SF3">
    <property type="entry name" value="HYDROLASE YCAC-RELATED"/>
    <property type="match status" value="1"/>
</dbReference>
<evidence type="ECO:0000313" key="2">
    <source>
        <dbReference type="EMBL" id="QCW99461.1"/>
    </source>
</evidence>